<proteinExistence type="inferred from homology"/>
<keyword evidence="5 7" id="KW-0119">Carbohydrate metabolism</keyword>
<dbReference type="HAMAP" id="MF_01855">
    <property type="entry name" value="FBPase_class1"/>
    <property type="match status" value="1"/>
</dbReference>
<comment type="cofactor">
    <cofactor evidence="7">
        <name>Mg(2+)</name>
        <dbReference type="ChEBI" id="CHEBI:18420"/>
    </cofactor>
    <text evidence="7">Binds 2 magnesium ions per subunit.</text>
</comment>
<dbReference type="InterPro" id="IPR033391">
    <property type="entry name" value="FBPase_N"/>
</dbReference>
<dbReference type="Pfam" id="PF18913">
    <property type="entry name" value="FBPase_C"/>
    <property type="match status" value="1"/>
</dbReference>
<comment type="subunit">
    <text evidence="7">Homotetramer.</text>
</comment>
<feature type="binding site" evidence="7">
    <location>
        <position position="100"/>
    </location>
    <ligand>
        <name>Mg(2+)</name>
        <dbReference type="ChEBI" id="CHEBI:18420"/>
        <label>2</label>
    </ligand>
</feature>
<dbReference type="GO" id="GO:0006094">
    <property type="term" value="P:gluconeogenesis"/>
    <property type="evidence" value="ECO:0007669"/>
    <property type="project" value="UniProtKB-UniRule"/>
</dbReference>
<evidence type="ECO:0000259" key="10">
    <source>
        <dbReference type="Pfam" id="PF18913"/>
    </source>
</evidence>
<dbReference type="InterPro" id="IPR044015">
    <property type="entry name" value="FBPase_C_dom"/>
</dbReference>
<protein>
    <recommendedName>
        <fullName evidence="7">Fructose-1,6-bisphosphatase class 1</fullName>
        <shortName evidence="7">FBPase class 1</shortName>
        <ecNumber evidence="7">3.1.3.11</ecNumber>
    </recommendedName>
    <alternativeName>
        <fullName evidence="7">D-fructose-1,6-bisphosphate 1-phosphohydrolase class 1</fullName>
    </alternativeName>
</protein>
<dbReference type="GO" id="GO:0000287">
    <property type="term" value="F:magnesium ion binding"/>
    <property type="evidence" value="ECO:0007669"/>
    <property type="project" value="UniProtKB-UniRule"/>
</dbReference>
<feature type="domain" description="Fructose-1-6-bisphosphatase class I N-terminal" evidence="9">
    <location>
        <begin position="41"/>
        <end position="156"/>
    </location>
</feature>
<evidence type="ECO:0000256" key="5">
    <source>
        <dbReference type="ARBA" id="ARBA00023277"/>
    </source>
</evidence>
<feature type="binding site" evidence="7">
    <location>
        <position position="205"/>
    </location>
    <ligand>
        <name>substrate</name>
    </ligand>
</feature>
<dbReference type="Pfam" id="PF00316">
    <property type="entry name" value="FBPase"/>
    <property type="match status" value="1"/>
</dbReference>
<comment type="pathway">
    <text evidence="6">Carbohydrate biosynthesis.</text>
</comment>
<feature type="binding site" evidence="7">
    <location>
        <position position="99"/>
    </location>
    <ligand>
        <name>Mg(2+)</name>
        <dbReference type="ChEBI" id="CHEBI:18420"/>
        <label>1</label>
    </ligand>
</feature>
<feature type="binding site" evidence="7">
    <location>
        <position position="97"/>
    </location>
    <ligand>
        <name>Mg(2+)</name>
        <dbReference type="ChEBI" id="CHEBI:18420"/>
        <label>2</label>
    </ligand>
</feature>
<dbReference type="PIRSF" id="PIRSF000904">
    <property type="entry name" value="FBPtase_SBPase"/>
    <property type="match status" value="1"/>
</dbReference>
<evidence type="ECO:0000256" key="6">
    <source>
        <dbReference type="ARBA" id="ARBA00024331"/>
    </source>
</evidence>
<feature type="binding site" evidence="7">
    <location>
        <position position="80"/>
    </location>
    <ligand>
        <name>Mg(2+)</name>
        <dbReference type="ChEBI" id="CHEBI:18420"/>
        <label>1</label>
    </ligand>
</feature>
<evidence type="ECO:0000256" key="1">
    <source>
        <dbReference type="ARBA" id="ARBA00001273"/>
    </source>
</evidence>
<keyword evidence="7" id="KW-0460">Magnesium</keyword>
<evidence type="ECO:0000256" key="2">
    <source>
        <dbReference type="ARBA" id="ARBA00010941"/>
    </source>
</evidence>
<feature type="domain" description="Fructose-1-6-bisphosphatase class 1 C-terminal" evidence="10">
    <location>
        <begin position="170"/>
        <end position="290"/>
    </location>
</feature>
<dbReference type="InterPro" id="IPR000146">
    <property type="entry name" value="FBPase_class-1"/>
</dbReference>
<feature type="binding site" evidence="7">
    <location>
        <position position="97"/>
    </location>
    <ligand>
        <name>Mg(2+)</name>
        <dbReference type="ChEBI" id="CHEBI:18420"/>
        <label>1</label>
    </ligand>
</feature>
<dbReference type="GO" id="GO:0005737">
    <property type="term" value="C:cytoplasm"/>
    <property type="evidence" value="ECO:0007669"/>
    <property type="project" value="UniProtKB-SubCell"/>
</dbReference>
<dbReference type="PANTHER" id="PTHR11556:SF35">
    <property type="entry name" value="SEDOHEPTULOSE-1,7-BISPHOSPHATASE, CHLOROPLASTIC"/>
    <property type="match status" value="1"/>
</dbReference>
<sequence>MGNPGSRSDLDADETSIVTPIIETLADAVPKIRTAFETHRAYEGEENPSGEEMLAADVYADELLESRLGDLDCVGTYASEERADPVDTGEGLSLAVDPLDGSSNLTSNNGVGTIVGIYDAELPATGRDLLGAIYVLYGPTTTAMVATEAGVTEYLVSDGDLDVLTEEVEINDEGAVYGFGGPVPEWSREFRRYAMSIQRRLKRRYGGALVGDVNQVLSYGGVFAYPELETRPEGKLRLQFEANPIAFIVEQAGGESFDGDSSVLETEAERLHQRTPLFVGSEEPMAQLIETLGGRARDPHVTTRDSPWE</sequence>
<feature type="binding site" evidence="7">
    <location>
        <position position="235"/>
    </location>
    <ligand>
        <name>substrate</name>
    </ligand>
</feature>
<dbReference type="PANTHER" id="PTHR11556">
    <property type="entry name" value="FRUCTOSE-1,6-BISPHOSPHATASE-RELATED"/>
    <property type="match status" value="1"/>
</dbReference>
<gene>
    <name evidence="7" type="primary">fbp</name>
    <name evidence="11" type="ORF">DV733_14145</name>
</gene>
<dbReference type="GeneID" id="39849024"/>
<dbReference type="KEGG" id="hsn:DV733_14145"/>
<dbReference type="Gene3D" id="3.40.190.80">
    <property type="match status" value="1"/>
</dbReference>
<dbReference type="GO" id="GO:0030388">
    <property type="term" value="P:fructose 1,6-bisphosphate metabolic process"/>
    <property type="evidence" value="ECO:0007669"/>
    <property type="project" value="TreeGrafter"/>
</dbReference>
<comment type="similarity">
    <text evidence="2 7 8">Belongs to the FBPase class 1 family.</text>
</comment>
<dbReference type="GO" id="GO:0006000">
    <property type="term" value="P:fructose metabolic process"/>
    <property type="evidence" value="ECO:0007669"/>
    <property type="project" value="TreeGrafter"/>
</dbReference>
<organism evidence="11 12">
    <name type="scientific">Halapricum salinum</name>
    <dbReference type="NCBI Taxonomy" id="1457250"/>
    <lineage>
        <taxon>Archaea</taxon>
        <taxon>Methanobacteriati</taxon>
        <taxon>Methanobacteriota</taxon>
        <taxon>Stenosarchaea group</taxon>
        <taxon>Halobacteria</taxon>
        <taxon>Halobacteriales</taxon>
        <taxon>Haloarculaceae</taxon>
        <taxon>Halapricum</taxon>
    </lineage>
</organism>
<dbReference type="PRINTS" id="PR00115">
    <property type="entry name" value="F16BPHPHTASE"/>
</dbReference>
<comment type="subcellular location">
    <subcellularLocation>
        <location evidence="7">Cytoplasm</location>
    </subcellularLocation>
</comment>
<dbReference type="EMBL" id="CP031310">
    <property type="protein sequence ID" value="QCC52303.1"/>
    <property type="molecule type" value="Genomic_DNA"/>
</dbReference>
<dbReference type="GO" id="GO:0006002">
    <property type="term" value="P:fructose 6-phosphate metabolic process"/>
    <property type="evidence" value="ECO:0007669"/>
    <property type="project" value="TreeGrafter"/>
</dbReference>
<keyword evidence="12" id="KW-1185">Reference proteome</keyword>
<name>A0A4D6HEC7_9EURY</name>
<evidence type="ECO:0000256" key="3">
    <source>
        <dbReference type="ARBA" id="ARBA00022490"/>
    </source>
</evidence>
<keyword evidence="4 7" id="KW-0378">Hydrolase</keyword>
<evidence type="ECO:0000256" key="7">
    <source>
        <dbReference type="HAMAP-Rule" id="MF_01855"/>
    </source>
</evidence>
<dbReference type="RefSeq" id="WP_049992630.1">
    <property type="nucleotide sequence ID" value="NZ_CP031310.1"/>
</dbReference>
<comment type="caution">
    <text evidence="7">Lacks conserved residue(s) required for the propagation of feature annotation.</text>
</comment>
<dbReference type="STRING" id="1457250.GCA_000755225_01692"/>
<evidence type="ECO:0000313" key="12">
    <source>
        <dbReference type="Proteomes" id="UP000296706"/>
    </source>
</evidence>
<keyword evidence="3 7" id="KW-0963">Cytoplasm</keyword>
<dbReference type="AlphaFoldDB" id="A0A4D6HEC7"/>
<dbReference type="OrthoDB" id="146513at2157"/>
<reference evidence="11 12" key="1">
    <citation type="journal article" date="2019" name="Nat. Commun.">
        <title>A new type of DNA phosphorothioation-based antiviral system in archaea.</title>
        <authorList>
            <person name="Xiong L."/>
            <person name="Liu S."/>
            <person name="Chen S."/>
            <person name="Xiao Y."/>
            <person name="Zhu B."/>
            <person name="Gao Y."/>
            <person name="Zhang Y."/>
            <person name="Chen B."/>
            <person name="Luo J."/>
            <person name="Deng Z."/>
            <person name="Chen X."/>
            <person name="Wang L."/>
            <person name="Chen S."/>
        </authorList>
    </citation>
    <scope>NUCLEOTIDE SEQUENCE [LARGE SCALE GENOMIC DNA]</scope>
    <source>
        <strain evidence="11 12">CBA1105</strain>
    </source>
</reference>
<evidence type="ECO:0000259" key="9">
    <source>
        <dbReference type="Pfam" id="PF00316"/>
    </source>
</evidence>
<dbReference type="Proteomes" id="UP000296706">
    <property type="component" value="Chromosome"/>
</dbReference>
<dbReference type="EC" id="3.1.3.11" evidence="7"/>
<dbReference type="InterPro" id="IPR028343">
    <property type="entry name" value="FBPtase"/>
</dbReference>
<evidence type="ECO:0000256" key="8">
    <source>
        <dbReference type="RuleBase" id="RU000508"/>
    </source>
</evidence>
<evidence type="ECO:0000256" key="4">
    <source>
        <dbReference type="ARBA" id="ARBA00022801"/>
    </source>
</evidence>
<dbReference type="GO" id="GO:0005986">
    <property type="term" value="P:sucrose biosynthetic process"/>
    <property type="evidence" value="ECO:0007669"/>
    <property type="project" value="TreeGrafter"/>
</dbReference>
<accession>A0A4D6HEC7</accession>
<feature type="binding site" evidence="7">
    <location>
        <position position="241"/>
    </location>
    <ligand>
        <name>Mg(2+)</name>
        <dbReference type="ChEBI" id="CHEBI:18420"/>
        <label>2</label>
    </ligand>
</feature>
<feature type="binding site" evidence="7">
    <location>
        <begin position="100"/>
        <end position="103"/>
    </location>
    <ligand>
        <name>substrate</name>
    </ligand>
</feature>
<dbReference type="Gene3D" id="3.30.540.10">
    <property type="entry name" value="Fructose-1,6-Bisphosphatase, subunit A, domain 1"/>
    <property type="match status" value="1"/>
</dbReference>
<dbReference type="SUPFAM" id="SSF56655">
    <property type="entry name" value="Carbohydrate phosphatase"/>
    <property type="match status" value="1"/>
</dbReference>
<evidence type="ECO:0000313" key="11">
    <source>
        <dbReference type="EMBL" id="QCC52303.1"/>
    </source>
</evidence>
<keyword evidence="7" id="KW-0479">Metal-binding</keyword>
<comment type="catalytic activity">
    <reaction evidence="1 7">
        <text>beta-D-fructose 1,6-bisphosphate + H2O = beta-D-fructose 6-phosphate + phosphate</text>
        <dbReference type="Rhea" id="RHEA:11064"/>
        <dbReference type="ChEBI" id="CHEBI:15377"/>
        <dbReference type="ChEBI" id="CHEBI:32966"/>
        <dbReference type="ChEBI" id="CHEBI:43474"/>
        <dbReference type="ChEBI" id="CHEBI:57634"/>
        <dbReference type="EC" id="3.1.3.11"/>
    </reaction>
</comment>
<dbReference type="GO" id="GO:0042132">
    <property type="term" value="F:fructose 1,6-bisphosphate 1-phosphatase activity"/>
    <property type="evidence" value="ECO:0007669"/>
    <property type="project" value="UniProtKB-UniRule"/>
</dbReference>